<accession>A0A9W4UNQ1</accession>
<proteinExistence type="predicted"/>
<sequence>MAKKNTLSGLPDELQLTIFELVSAQDKCNLRLTCKKFAEVVMSIVLGPKYKPLHLHFNVLESDLRVLRVLLDNDMIKTRKIKLSLCCATFDGFRNIRPTLASICYPLAMGNRVCYSNPSLTEYKLEYKRIESTRVDLPVVEQLQGALHRIAVLDNVSFDFGCTLAPGHIEELPWKLRRQLKKAWEQDLDISGYYDTFDDYYDATSEFLKVQSCEQSLHLDWCLHILFKALSGTGTLRKNINFILKGHCAFFELEVNSDLDEQFHQYLLDLEMLEGEELDECVAIAAYRCAQMTSEYLSLRVDSRKGSLKKLRDATMSVTLLDISDGDVSRPDPYHDSSISYSKLIQILYQAVKPGIPIFRMENTLTSGYGPASSAHWIAPHELGNVRRLELINFYLPNYKPIAKMIMLGPRLRCLTMQMGFIRNGKWGDVLQIFRKLVLEPKGMSRLLHYLHLKDLYQAPDAERVEYGKVDGEFCSPEFLAKNKDEFLGFANNLGGLLEVEPANDHFGDDNEPYDRVVFFK</sequence>
<dbReference type="Proteomes" id="UP001152607">
    <property type="component" value="Unassembled WGS sequence"/>
</dbReference>
<comment type="caution">
    <text evidence="2">The sequence shown here is derived from an EMBL/GenBank/DDBJ whole genome shotgun (WGS) entry which is preliminary data.</text>
</comment>
<evidence type="ECO:0000259" key="1">
    <source>
        <dbReference type="PROSITE" id="PS50181"/>
    </source>
</evidence>
<evidence type="ECO:0000313" key="2">
    <source>
        <dbReference type="EMBL" id="CAI6339541.1"/>
    </source>
</evidence>
<name>A0A9W4UNQ1_9PLEO</name>
<evidence type="ECO:0000313" key="3">
    <source>
        <dbReference type="Proteomes" id="UP001152607"/>
    </source>
</evidence>
<dbReference type="SMART" id="SM00256">
    <property type="entry name" value="FBOX"/>
    <property type="match status" value="1"/>
</dbReference>
<dbReference type="InterPro" id="IPR036047">
    <property type="entry name" value="F-box-like_dom_sf"/>
</dbReference>
<dbReference type="CDD" id="cd09917">
    <property type="entry name" value="F-box_SF"/>
    <property type="match status" value="1"/>
</dbReference>
<dbReference type="PROSITE" id="PS50181">
    <property type="entry name" value="FBOX"/>
    <property type="match status" value="1"/>
</dbReference>
<organism evidence="2 3">
    <name type="scientific">Periconia digitata</name>
    <dbReference type="NCBI Taxonomy" id="1303443"/>
    <lineage>
        <taxon>Eukaryota</taxon>
        <taxon>Fungi</taxon>
        <taxon>Dikarya</taxon>
        <taxon>Ascomycota</taxon>
        <taxon>Pezizomycotina</taxon>
        <taxon>Dothideomycetes</taxon>
        <taxon>Pleosporomycetidae</taxon>
        <taxon>Pleosporales</taxon>
        <taxon>Massarineae</taxon>
        <taxon>Periconiaceae</taxon>
        <taxon>Periconia</taxon>
    </lineage>
</organism>
<dbReference type="SUPFAM" id="SSF81383">
    <property type="entry name" value="F-box domain"/>
    <property type="match status" value="1"/>
</dbReference>
<dbReference type="EMBL" id="CAOQHR010000009">
    <property type="protein sequence ID" value="CAI6339541.1"/>
    <property type="molecule type" value="Genomic_DNA"/>
</dbReference>
<protein>
    <recommendedName>
        <fullName evidence="1">F-box domain-containing protein</fullName>
    </recommendedName>
</protein>
<dbReference type="AlphaFoldDB" id="A0A9W4UNQ1"/>
<dbReference type="Pfam" id="PF00646">
    <property type="entry name" value="F-box"/>
    <property type="match status" value="1"/>
</dbReference>
<feature type="domain" description="F-box" evidence="1">
    <location>
        <begin position="4"/>
        <end position="53"/>
    </location>
</feature>
<keyword evidence="3" id="KW-1185">Reference proteome</keyword>
<dbReference type="InterPro" id="IPR001810">
    <property type="entry name" value="F-box_dom"/>
</dbReference>
<gene>
    <name evidence="2" type="ORF">PDIGIT_LOCUS12702</name>
</gene>
<dbReference type="Gene3D" id="1.20.1280.50">
    <property type="match status" value="1"/>
</dbReference>
<reference evidence="2" key="1">
    <citation type="submission" date="2023-01" db="EMBL/GenBank/DDBJ databases">
        <authorList>
            <person name="Van Ghelder C."/>
            <person name="Rancurel C."/>
        </authorList>
    </citation>
    <scope>NUCLEOTIDE SEQUENCE</scope>
    <source>
        <strain evidence="2">CNCM I-4278</strain>
    </source>
</reference>